<dbReference type="GO" id="GO:0016887">
    <property type="term" value="F:ATP hydrolysis activity"/>
    <property type="evidence" value="ECO:0007669"/>
    <property type="project" value="InterPro"/>
</dbReference>
<evidence type="ECO:0000259" key="3">
    <source>
        <dbReference type="Pfam" id="PF13476"/>
    </source>
</evidence>
<feature type="coiled-coil region" evidence="1">
    <location>
        <begin position="297"/>
        <end position="324"/>
    </location>
</feature>
<evidence type="ECO:0000313" key="5">
    <source>
        <dbReference type="Proteomes" id="UP000474802"/>
    </source>
</evidence>
<feature type="region of interest" description="Disordered" evidence="2">
    <location>
        <begin position="536"/>
        <end position="569"/>
    </location>
</feature>
<comment type="caution">
    <text evidence="4">The sequence shown here is derived from an EMBL/GenBank/DDBJ whole genome shotgun (WGS) entry which is preliminary data.</text>
</comment>
<dbReference type="RefSeq" id="WP_164532784.1">
    <property type="nucleotide sequence ID" value="NZ_JAALFG010000001.1"/>
</dbReference>
<evidence type="ECO:0000256" key="2">
    <source>
        <dbReference type="SAM" id="MobiDB-lite"/>
    </source>
</evidence>
<dbReference type="AlphaFoldDB" id="A0A6M1SH78"/>
<dbReference type="PANTHER" id="PTHR32114:SF2">
    <property type="entry name" value="ABC TRANSPORTER ABCH.3"/>
    <property type="match status" value="1"/>
</dbReference>
<organism evidence="4 5">
    <name type="scientific">Devosia aurantiaca</name>
    <dbReference type="NCBI Taxonomy" id="2714858"/>
    <lineage>
        <taxon>Bacteria</taxon>
        <taxon>Pseudomonadati</taxon>
        <taxon>Pseudomonadota</taxon>
        <taxon>Alphaproteobacteria</taxon>
        <taxon>Hyphomicrobiales</taxon>
        <taxon>Devosiaceae</taxon>
        <taxon>Devosia</taxon>
    </lineage>
</organism>
<evidence type="ECO:0000256" key="1">
    <source>
        <dbReference type="SAM" id="Coils"/>
    </source>
</evidence>
<proteinExistence type="predicted"/>
<dbReference type="InterPro" id="IPR038729">
    <property type="entry name" value="Rad50/SbcC_AAA"/>
</dbReference>
<reference evidence="4 5" key="2">
    <citation type="submission" date="2020-03" db="EMBL/GenBank/DDBJ databases">
        <title>Devosia chinhatensis sp. nov., isolated from a hexachlorocyclohexane (HCH) dump site in India.</title>
        <authorList>
            <person name="Kumar M."/>
            <person name="Lal R."/>
        </authorList>
    </citation>
    <scope>NUCLEOTIDE SEQUENCE [LARGE SCALE GENOMIC DNA]</scope>
    <source>
        <strain evidence="4 5">H239</strain>
    </source>
</reference>
<dbReference type="SUPFAM" id="SSF52540">
    <property type="entry name" value="P-loop containing nucleoside triphosphate hydrolases"/>
    <property type="match status" value="1"/>
</dbReference>
<name>A0A6M1SH78_9HYPH</name>
<dbReference type="Pfam" id="PF13476">
    <property type="entry name" value="AAA_23"/>
    <property type="match status" value="1"/>
</dbReference>
<accession>A0A6M1SH78</accession>
<protein>
    <submittedName>
        <fullName evidence="4">AAA family ATPase</fullName>
    </submittedName>
</protein>
<dbReference type="EMBL" id="JAALFG010000001">
    <property type="protein sequence ID" value="NGP16530.1"/>
    <property type="molecule type" value="Genomic_DNA"/>
</dbReference>
<keyword evidence="1" id="KW-0175">Coiled coil</keyword>
<reference evidence="4 5" key="1">
    <citation type="submission" date="2020-02" db="EMBL/GenBank/DDBJ databases">
        <authorList>
            <person name="Khan S.A."/>
            <person name="Jeon C.O."/>
            <person name="Chun B.H."/>
        </authorList>
    </citation>
    <scope>NUCLEOTIDE SEQUENCE [LARGE SCALE GENOMIC DNA]</scope>
    <source>
        <strain evidence="4 5">H239</strain>
    </source>
</reference>
<feature type="domain" description="Rad50/SbcC-type AAA" evidence="3">
    <location>
        <begin position="68"/>
        <end position="363"/>
    </location>
</feature>
<dbReference type="GO" id="GO:0006302">
    <property type="term" value="P:double-strand break repair"/>
    <property type="evidence" value="ECO:0007669"/>
    <property type="project" value="InterPro"/>
</dbReference>
<sequence length="742" mass="81966">MSAQGSSEGGIGPWLDLLVSARHLHGAGGNRRRLFNRFDEIFSAPVDWSLLAWTPRAAGTPRPFRFKKVLLRNWKAFDHADFDLATGVDRPVALIGGNNGNGKTSILEALALGIYGIRAYLDRSRLGAEGGAPGPRRSDYNQTIERAMHRQAFERGDRDMSVTIELDGDDGPFEIERHWYFGDDGSFVEEDEELVLRIGDDRHILSPPADVPSADFAFYEIERRVAPVSMLPFLLFDGEQIRRLAQRELGEQVRFGLESALGVASIKALLEDLSDYARDRGKEVIADGAESMLSSQIDALDAELTATRNELEGVEAELEPLRRRRDEIVRSIGSFGDGTYLERHQDLELRKKLEADLQAARHELLVAGVRLLPFLLIPGALLDEVELALDGAARSKTLTKGDDARMLRELISALERTEPPLPKDVLADLARRTREAWQRSVSASGAGSIAPLHLYLKGHDAGRVHELIEGSRASARGEIDRMTGSIAEIAAAIARMDRQEEQRDRAEKNRTELVLELEDTSQRISDLEGRRRRLDQVAGKQQAQVEPLQAELSRRRGMRRASGHGGTGADAARMAIASLQGSIAVAMPKHYDELAKALTAAYRSLAHKGVVETVAIADDGDVSLLDPSGRNLRDTDASAGENQIFAMALIAAVSGLGGRSLPLVIDTPLGRLDTAHRERVLDYFVRRDSQTILLSQPEEVYGRYYDRIFHRIGSEHHLVYRPESGGLGETVVEKGYFPRQAA</sequence>
<dbReference type="Proteomes" id="UP000474802">
    <property type="component" value="Unassembled WGS sequence"/>
</dbReference>
<evidence type="ECO:0000313" key="4">
    <source>
        <dbReference type="EMBL" id="NGP16530.1"/>
    </source>
</evidence>
<dbReference type="Gene3D" id="3.40.50.300">
    <property type="entry name" value="P-loop containing nucleotide triphosphate hydrolases"/>
    <property type="match status" value="2"/>
</dbReference>
<dbReference type="InterPro" id="IPR027417">
    <property type="entry name" value="P-loop_NTPase"/>
</dbReference>
<dbReference type="PANTHER" id="PTHR32114">
    <property type="entry name" value="ABC TRANSPORTER ABCH.3"/>
    <property type="match status" value="1"/>
</dbReference>
<gene>
    <name evidence="4" type="ORF">G5575_01465</name>
</gene>
<keyword evidence="5" id="KW-1185">Reference proteome</keyword>